<evidence type="ECO:0000313" key="2">
    <source>
        <dbReference type="Proteomes" id="UP000006377"/>
    </source>
</evidence>
<dbReference type="AlphaFoldDB" id="A7HX00"/>
<sequence length="212" mass="23580">MDDSATLVEIPALAAERIKAIESYTQLEYALSMLIATTLNIDHRQAFTIISRMVNARSRCALVSDMIALSDIAECRPFWRGIEKIITEIDGVRNKIVHWIQASTNGPLDSDGKQTVASYYLMPWKTFNSAGSDKLTIEDIREYCVKVGTASNWVSMLSGYALANSEIRAAERAVFTKAPTPESSEELQKIIHNLIEKQNESLRKSDSSSSNS</sequence>
<keyword evidence="2" id="KW-1185">Reference proteome</keyword>
<accession>A7HX00</accession>
<dbReference type="HOGENOM" id="CLU_1401187_0_0_5"/>
<dbReference type="OrthoDB" id="9981319at2"/>
<dbReference type="RefSeq" id="WP_012111748.1">
    <property type="nucleotide sequence ID" value="NC_009719.1"/>
</dbReference>
<protein>
    <submittedName>
        <fullName evidence="1">Uncharacterized protein</fullName>
    </submittedName>
</protein>
<reference evidence="1 2" key="1">
    <citation type="journal article" date="2011" name="Stand. Genomic Sci.">
        <title>Complete genome sequence of Parvibaculum lavamentivorans type strain (DS-1(T)).</title>
        <authorList>
            <person name="Schleheck D."/>
            <person name="Weiss M."/>
            <person name="Pitluck S."/>
            <person name="Bruce D."/>
            <person name="Land M.L."/>
            <person name="Han S."/>
            <person name="Saunders E."/>
            <person name="Tapia R."/>
            <person name="Detter C."/>
            <person name="Brettin T."/>
            <person name="Han J."/>
            <person name="Woyke T."/>
            <person name="Goodwin L."/>
            <person name="Pennacchio L."/>
            <person name="Nolan M."/>
            <person name="Cook A.M."/>
            <person name="Kjelleberg S."/>
            <person name="Thomas T."/>
        </authorList>
    </citation>
    <scope>NUCLEOTIDE SEQUENCE [LARGE SCALE GENOMIC DNA]</scope>
    <source>
        <strain evidence="2">DS-1 / DSM 13023 / NCIMB 13966</strain>
    </source>
</reference>
<name>A7HX00_PARL1</name>
<organism evidence="1 2">
    <name type="scientific">Parvibaculum lavamentivorans (strain DS-1 / DSM 13023 / NCIMB 13966)</name>
    <dbReference type="NCBI Taxonomy" id="402881"/>
    <lineage>
        <taxon>Bacteria</taxon>
        <taxon>Pseudomonadati</taxon>
        <taxon>Pseudomonadota</taxon>
        <taxon>Alphaproteobacteria</taxon>
        <taxon>Hyphomicrobiales</taxon>
        <taxon>Parvibaculaceae</taxon>
        <taxon>Parvibaculum</taxon>
    </lineage>
</organism>
<evidence type="ECO:0000313" key="1">
    <source>
        <dbReference type="EMBL" id="ABS64433.1"/>
    </source>
</evidence>
<dbReference type="Proteomes" id="UP000006377">
    <property type="component" value="Chromosome"/>
</dbReference>
<dbReference type="KEGG" id="pla:Plav_2826"/>
<dbReference type="EMBL" id="CP000774">
    <property type="protein sequence ID" value="ABS64433.1"/>
    <property type="molecule type" value="Genomic_DNA"/>
</dbReference>
<dbReference type="STRING" id="402881.Plav_2826"/>
<dbReference type="eggNOG" id="ENOG5034B0D">
    <property type="taxonomic scope" value="Bacteria"/>
</dbReference>
<proteinExistence type="predicted"/>
<gene>
    <name evidence="1" type="ordered locus">Plav_2826</name>
</gene>